<dbReference type="Proteomes" id="UP001254832">
    <property type="component" value="Unassembled WGS sequence"/>
</dbReference>
<reference evidence="1" key="1">
    <citation type="submission" date="2023-07" db="EMBL/GenBank/DDBJ databases">
        <title>Sorghum-associated microbial communities from plants grown in Nebraska, USA.</title>
        <authorList>
            <person name="Schachtman D."/>
        </authorList>
    </citation>
    <scope>NUCLEOTIDE SEQUENCE</scope>
    <source>
        <strain evidence="1">BE80</strain>
    </source>
</reference>
<evidence type="ECO:0000313" key="2">
    <source>
        <dbReference type="Proteomes" id="UP001254832"/>
    </source>
</evidence>
<dbReference type="EMBL" id="JAVDTR010000003">
    <property type="protein sequence ID" value="MDR6722785.1"/>
    <property type="molecule type" value="Genomic_DNA"/>
</dbReference>
<comment type="caution">
    <text evidence="1">The sequence shown here is derived from an EMBL/GenBank/DDBJ whole genome shotgun (WGS) entry which is preliminary data.</text>
</comment>
<organism evidence="1 2">
    <name type="scientific">Paenibacillus amylolyticus</name>
    <dbReference type="NCBI Taxonomy" id="1451"/>
    <lineage>
        <taxon>Bacteria</taxon>
        <taxon>Bacillati</taxon>
        <taxon>Bacillota</taxon>
        <taxon>Bacilli</taxon>
        <taxon>Bacillales</taxon>
        <taxon>Paenibacillaceae</taxon>
        <taxon>Paenibacillus</taxon>
    </lineage>
</organism>
<sequence>MKNSGFYKLKFLVTPEEMRSTLELFQQKECRFTLSNYAATTHDLDQVCEAYATYYQYFTAQEKPNYHPHWVYSVACNLDQRISGFFMKNEGHSFPVQDQWAEDEFPYTLLSLPKGFQVNLQDERGNYYIYEDIREHLPLTYALFEETSQSIKKMTKPLRFKVYAGASLDALQEQKPLVRISPSAAQEMSTSWLFEKYRLSMSVK</sequence>
<dbReference type="AlphaFoldDB" id="A0AAP5GZX1"/>
<gene>
    <name evidence="1" type="ORF">J2W91_001237</name>
</gene>
<name>A0AAP5GZX1_PAEAM</name>
<proteinExistence type="predicted"/>
<protein>
    <submittedName>
        <fullName evidence="1">Uncharacterized protein</fullName>
    </submittedName>
</protein>
<dbReference type="RefSeq" id="WP_310137251.1">
    <property type="nucleotide sequence ID" value="NZ_JAVDTR010000003.1"/>
</dbReference>
<accession>A0AAP5GZX1</accession>
<evidence type="ECO:0000313" key="1">
    <source>
        <dbReference type="EMBL" id="MDR6722785.1"/>
    </source>
</evidence>